<proteinExistence type="predicted"/>
<keyword evidence="1" id="KW-1133">Transmembrane helix</keyword>
<dbReference type="AlphaFoldDB" id="A0A7W6AAP7"/>
<organism evidence="2 3">
    <name type="scientific">Sphingomonas pseudosanguinis</name>
    <dbReference type="NCBI Taxonomy" id="413712"/>
    <lineage>
        <taxon>Bacteria</taxon>
        <taxon>Pseudomonadati</taxon>
        <taxon>Pseudomonadota</taxon>
        <taxon>Alphaproteobacteria</taxon>
        <taxon>Sphingomonadales</taxon>
        <taxon>Sphingomonadaceae</taxon>
        <taxon>Sphingomonas</taxon>
    </lineage>
</organism>
<comment type="caution">
    <text evidence="2">The sequence shown here is derived from an EMBL/GenBank/DDBJ whole genome shotgun (WGS) entry which is preliminary data.</text>
</comment>
<keyword evidence="1" id="KW-0812">Transmembrane</keyword>
<name>A0A7W6AAP7_9SPHN</name>
<gene>
    <name evidence="2" type="ORF">GGR48_001101</name>
</gene>
<sequence length="100" mass="10964">MQFLKMLFWCLLAFLAAAFTLGNWTTVPIRLVGGLVADVNLPLLLFLTFLLGLIPTLIWQHAARWRLRQRLSATERALAAATADTAPLSGTALTTTQPTV</sequence>
<reference evidence="2 3" key="1">
    <citation type="submission" date="2020-08" db="EMBL/GenBank/DDBJ databases">
        <title>Genomic Encyclopedia of Type Strains, Phase IV (KMG-IV): sequencing the most valuable type-strain genomes for metagenomic binning, comparative biology and taxonomic classification.</title>
        <authorList>
            <person name="Goeker M."/>
        </authorList>
    </citation>
    <scope>NUCLEOTIDE SEQUENCE [LARGE SCALE GENOMIC DNA]</scope>
    <source>
        <strain evidence="2 3">DSM 19512</strain>
    </source>
</reference>
<dbReference type="Proteomes" id="UP000538670">
    <property type="component" value="Unassembled WGS sequence"/>
</dbReference>
<dbReference type="EMBL" id="JACIDH010000002">
    <property type="protein sequence ID" value="MBB3878688.1"/>
    <property type="molecule type" value="Genomic_DNA"/>
</dbReference>
<evidence type="ECO:0000256" key="1">
    <source>
        <dbReference type="SAM" id="Phobius"/>
    </source>
</evidence>
<accession>A0A7W6AAP7</accession>
<keyword evidence="1" id="KW-0472">Membrane</keyword>
<keyword evidence="3" id="KW-1185">Reference proteome</keyword>
<dbReference type="RefSeq" id="WP_183950863.1">
    <property type="nucleotide sequence ID" value="NZ_JACIDH010000002.1"/>
</dbReference>
<feature type="transmembrane region" description="Helical" evidence="1">
    <location>
        <begin position="41"/>
        <end position="59"/>
    </location>
</feature>
<evidence type="ECO:0000313" key="3">
    <source>
        <dbReference type="Proteomes" id="UP000538670"/>
    </source>
</evidence>
<evidence type="ECO:0000313" key="2">
    <source>
        <dbReference type="EMBL" id="MBB3878688.1"/>
    </source>
</evidence>
<protein>
    <submittedName>
        <fullName evidence="2">Putative integral membrane protein</fullName>
    </submittedName>
</protein>